<evidence type="ECO:0000256" key="1">
    <source>
        <dbReference type="SAM" id="Phobius"/>
    </source>
</evidence>
<sequence>MNLSKSWIGLDDDLIFYFYNILLFIFIHFIPFFLPHLHMGTL</sequence>
<protein>
    <submittedName>
        <fullName evidence="2">Pea phy phytochrome apoprotein</fullName>
    </submittedName>
</protein>
<reference evidence="2" key="2">
    <citation type="submission" date="1990-10" db="EMBL/GenBank/DDBJ databases">
        <authorList>
            <person name="Sato N."/>
        </authorList>
    </citation>
    <scope>NUCLEOTIDE SEQUENCE</scope>
</reference>
<proteinExistence type="predicted"/>
<dbReference type="AlphaFoldDB" id="Q5NV55"/>
<reference evidence="2" key="1">
    <citation type="journal article" date="1988" name="Plant Mol. Biol.">
        <title>Nucleotide sequence and expression of the phytochrome gene in Pisum sativum: differential regulation by light of multiple transcripts.</title>
        <authorList>
            <person name="Sato N."/>
        </authorList>
    </citation>
    <scope>NUCLEOTIDE SEQUENCE</scope>
</reference>
<dbReference type="EMBL" id="X14077">
    <property type="protein sequence ID" value="CAA32240.1"/>
    <property type="molecule type" value="Genomic_DNA"/>
</dbReference>
<name>Q5NV55_PEA</name>
<keyword evidence="1" id="KW-1133">Transmembrane helix</keyword>
<organism evidence="2">
    <name type="scientific">Pisum sativum</name>
    <name type="common">Garden pea</name>
    <name type="synonym">Lathyrus oleraceus</name>
    <dbReference type="NCBI Taxonomy" id="3888"/>
    <lineage>
        <taxon>Eukaryota</taxon>
        <taxon>Viridiplantae</taxon>
        <taxon>Streptophyta</taxon>
        <taxon>Embryophyta</taxon>
        <taxon>Tracheophyta</taxon>
        <taxon>Spermatophyta</taxon>
        <taxon>Magnoliopsida</taxon>
        <taxon>eudicotyledons</taxon>
        <taxon>Gunneridae</taxon>
        <taxon>Pentapetalae</taxon>
        <taxon>rosids</taxon>
        <taxon>fabids</taxon>
        <taxon>Fabales</taxon>
        <taxon>Fabaceae</taxon>
        <taxon>Papilionoideae</taxon>
        <taxon>50 kb inversion clade</taxon>
        <taxon>NPAAA clade</taxon>
        <taxon>Hologalegina</taxon>
        <taxon>IRL clade</taxon>
        <taxon>Fabeae</taxon>
        <taxon>Lathyrus</taxon>
    </lineage>
</organism>
<evidence type="ECO:0000313" key="2">
    <source>
        <dbReference type="EMBL" id="CAA32240.1"/>
    </source>
</evidence>
<keyword evidence="1" id="KW-0472">Membrane</keyword>
<accession>Q5NV55</accession>
<keyword evidence="1" id="KW-0812">Transmembrane</keyword>
<feature type="transmembrane region" description="Helical" evidence="1">
    <location>
        <begin position="14"/>
        <end position="34"/>
    </location>
</feature>